<feature type="transmembrane region" description="Helical" evidence="1">
    <location>
        <begin position="36"/>
        <end position="57"/>
    </location>
</feature>
<feature type="transmembrane region" description="Helical" evidence="1">
    <location>
        <begin position="93"/>
        <end position="109"/>
    </location>
</feature>
<accession>A0ABU1JBN1</accession>
<keyword evidence="1" id="KW-1133">Transmembrane helix</keyword>
<sequence>MQSRQVGNNWLPLTGLALLFLSGAAADLSTGSDGGSVALHYVFGSMLLAAVTWIWFLRRKPALLASFKAYLYLACAVEFGIFLAGAIEPLRGWGPWLVLGLGLLGYGVLERARILVSAGVVTVICAILAVLIQAPVLPGLLQGVCAIACAAAALRLHAMAYGRRKPRRAIDVAKLFD</sequence>
<feature type="transmembrane region" description="Helical" evidence="1">
    <location>
        <begin position="69"/>
        <end position="87"/>
    </location>
</feature>
<keyword evidence="3" id="KW-1185">Reference proteome</keyword>
<evidence type="ECO:0000256" key="1">
    <source>
        <dbReference type="SAM" id="Phobius"/>
    </source>
</evidence>
<evidence type="ECO:0000313" key="3">
    <source>
        <dbReference type="Proteomes" id="UP001185069"/>
    </source>
</evidence>
<protein>
    <submittedName>
        <fullName evidence="2">Uncharacterized protein</fullName>
    </submittedName>
</protein>
<gene>
    <name evidence="2" type="ORF">JOE69_002081</name>
</gene>
<feature type="transmembrane region" description="Helical" evidence="1">
    <location>
        <begin position="114"/>
        <end position="134"/>
    </location>
</feature>
<dbReference type="Proteomes" id="UP001185069">
    <property type="component" value="Unassembled WGS sequence"/>
</dbReference>
<dbReference type="EMBL" id="JAVDQF010000001">
    <property type="protein sequence ID" value="MDR6269843.1"/>
    <property type="molecule type" value="Genomic_DNA"/>
</dbReference>
<keyword evidence="1" id="KW-0812">Transmembrane</keyword>
<reference evidence="2 3" key="1">
    <citation type="submission" date="2023-07" db="EMBL/GenBank/DDBJ databases">
        <title>Sequencing the genomes of 1000 actinobacteria strains.</title>
        <authorList>
            <person name="Klenk H.-P."/>
        </authorList>
    </citation>
    <scope>NUCLEOTIDE SEQUENCE [LARGE SCALE GENOMIC DNA]</scope>
    <source>
        <strain evidence="2 3">DSM 14555</strain>
    </source>
</reference>
<dbReference type="RefSeq" id="WP_309798480.1">
    <property type="nucleotide sequence ID" value="NZ_BAAAHY010000005.1"/>
</dbReference>
<keyword evidence="1" id="KW-0472">Membrane</keyword>
<proteinExistence type="predicted"/>
<organism evidence="2 3">
    <name type="scientific">Arthrobacter russicus</name>
    <dbReference type="NCBI Taxonomy" id="172040"/>
    <lineage>
        <taxon>Bacteria</taxon>
        <taxon>Bacillati</taxon>
        <taxon>Actinomycetota</taxon>
        <taxon>Actinomycetes</taxon>
        <taxon>Micrococcales</taxon>
        <taxon>Micrococcaceae</taxon>
        <taxon>Arthrobacter</taxon>
    </lineage>
</organism>
<evidence type="ECO:0000313" key="2">
    <source>
        <dbReference type="EMBL" id="MDR6269843.1"/>
    </source>
</evidence>
<feature type="transmembrane region" description="Helical" evidence="1">
    <location>
        <begin position="140"/>
        <end position="158"/>
    </location>
</feature>
<name>A0ABU1JBN1_9MICC</name>
<comment type="caution">
    <text evidence="2">The sequence shown here is derived from an EMBL/GenBank/DDBJ whole genome shotgun (WGS) entry which is preliminary data.</text>
</comment>